<feature type="compositionally biased region" description="Polar residues" evidence="3">
    <location>
        <begin position="1"/>
        <end position="15"/>
    </location>
</feature>
<dbReference type="InterPro" id="IPR001005">
    <property type="entry name" value="SANT/Myb"/>
</dbReference>
<dbReference type="Gene3D" id="1.20.58.1880">
    <property type="match status" value="1"/>
</dbReference>
<evidence type="ECO:0000313" key="5">
    <source>
        <dbReference type="EMBL" id="CAD6188156.1"/>
    </source>
</evidence>
<protein>
    <recommendedName>
        <fullName evidence="4">Myb-like domain-containing protein</fullName>
    </recommendedName>
</protein>
<feature type="compositionally biased region" description="Basic and acidic residues" evidence="3">
    <location>
        <begin position="447"/>
        <end position="469"/>
    </location>
</feature>
<accession>A0A8S1GWE2</accession>
<keyword evidence="6" id="KW-1185">Reference proteome</keyword>
<dbReference type="SMART" id="SM00717">
    <property type="entry name" value="SANT"/>
    <property type="match status" value="1"/>
</dbReference>
<reference evidence="5" key="1">
    <citation type="submission" date="2020-10" db="EMBL/GenBank/DDBJ databases">
        <authorList>
            <person name="Kikuchi T."/>
        </authorList>
    </citation>
    <scope>NUCLEOTIDE SEQUENCE</scope>
    <source>
        <strain evidence="5">NKZ352</strain>
    </source>
</reference>
<proteinExistence type="predicted"/>
<dbReference type="AlphaFoldDB" id="A0A8S1GWE2"/>
<keyword evidence="2" id="KW-0539">Nucleus</keyword>
<organism evidence="5 6">
    <name type="scientific">Caenorhabditis auriculariae</name>
    <dbReference type="NCBI Taxonomy" id="2777116"/>
    <lineage>
        <taxon>Eukaryota</taxon>
        <taxon>Metazoa</taxon>
        <taxon>Ecdysozoa</taxon>
        <taxon>Nematoda</taxon>
        <taxon>Chromadorea</taxon>
        <taxon>Rhabditida</taxon>
        <taxon>Rhabditina</taxon>
        <taxon>Rhabditomorpha</taxon>
        <taxon>Rhabditoidea</taxon>
        <taxon>Rhabditidae</taxon>
        <taxon>Peloderinae</taxon>
        <taxon>Caenorhabditis</taxon>
    </lineage>
</organism>
<dbReference type="InterPro" id="IPR055315">
    <property type="entry name" value="Cramped-like"/>
</dbReference>
<feature type="region of interest" description="Disordered" evidence="3">
    <location>
        <begin position="447"/>
        <end position="475"/>
    </location>
</feature>
<dbReference type="GO" id="GO:0005634">
    <property type="term" value="C:nucleus"/>
    <property type="evidence" value="ECO:0007669"/>
    <property type="project" value="TreeGrafter"/>
</dbReference>
<sequence>MTSLRPSASDVPSTSKMEEAPPSTSFSRRRMAFRPPSGHPTRAVPLNNSSSNSGSSCKNHNIASVSNADAQAAQTLANMELINPSSMPIEKEVEETTRKRAAKSWTHEDVMAYYEGLKMHGKDFDSVVKVMAKRKVHKDKDQTKNYFFNSLKILKQLLVIDEEQMGDGPKDAKELFLSINACEWKKRTGSSKFISDRMRELLFDGSTTVRINKKSVVIKTPPCPSLLKFFSRSRRVDKFPADVTVEIKPKTYGDAAYVISRQQNPLIKLRISTNEKISRIMELLTKKWGPEPSETAATSNVNFRLWPDQEVEIGSLTVSEVDVSPSVALSFNKFKKEYEQIKATKKDVGSLSKKPSYTVLYPSPFVLTDEILHDGICAENIREAIVAELYCTCGMKETFELRYSLELSPQKNRHHVEPWEMMTMLLRRDYGESLCGKKDEEMMAANRKRERDRHHPEVNESHDFSEPPVKKGTRVSKNAVQEVAPREAVIDIPQLIESEIVQRENEEFEDQLLALQAKKKKRMRFNKAPAVKKKDDFVETRWLAAPLPTKQDPKKGTGYVSQFHARRAAAIIAKKQQEDGQKCVETPLQTDFSALSQKVEPQSAAAHFLDALRTPEKTPEKRVYMTPFKDERDLYSNGGTMDRLFGGDLSMSPGPRFTRSNEEQSTVHDAFDNLFGEISLTPSKFAQTNESQCGLAGFPEDVQQSFVDMMSQDSHDYVRLFEPLARRMEATPVKNKRL</sequence>
<dbReference type="PANTHER" id="PTHR21677">
    <property type="entry name" value="CRAMPED PROTEIN"/>
    <property type="match status" value="1"/>
</dbReference>
<comment type="caution">
    <text evidence="5">The sequence shown here is derived from an EMBL/GenBank/DDBJ whole genome shotgun (WGS) entry which is preliminary data.</text>
</comment>
<evidence type="ECO:0000256" key="2">
    <source>
        <dbReference type="ARBA" id="ARBA00023242"/>
    </source>
</evidence>
<dbReference type="OrthoDB" id="515799at2759"/>
<dbReference type="Proteomes" id="UP000835052">
    <property type="component" value="Unassembled WGS sequence"/>
</dbReference>
<gene>
    <name evidence="5" type="ORF">CAUJ_LOCUS4075</name>
</gene>
<evidence type="ECO:0000259" key="4">
    <source>
        <dbReference type="SMART" id="SM00717"/>
    </source>
</evidence>
<evidence type="ECO:0000313" key="6">
    <source>
        <dbReference type="Proteomes" id="UP000835052"/>
    </source>
</evidence>
<keyword evidence="1" id="KW-0238">DNA-binding</keyword>
<evidence type="ECO:0000256" key="3">
    <source>
        <dbReference type="SAM" id="MobiDB-lite"/>
    </source>
</evidence>
<dbReference type="PANTHER" id="PTHR21677:SF1">
    <property type="entry name" value="PROTEIN CRAMPED-LIKE"/>
    <property type="match status" value="1"/>
</dbReference>
<dbReference type="EMBL" id="CAJGYM010000008">
    <property type="protein sequence ID" value="CAD6188156.1"/>
    <property type="molecule type" value="Genomic_DNA"/>
</dbReference>
<feature type="compositionally biased region" description="Low complexity" evidence="3">
    <location>
        <begin position="47"/>
        <end position="60"/>
    </location>
</feature>
<dbReference type="GO" id="GO:0007389">
    <property type="term" value="P:pattern specification process"/>
    <property type="evidence" value="ECO:0007669"/>
    <property type="project" value="TreeGrafter"/>
</dbReference>
<feature type="domain" description="Myb-like" evidence="4">
    <location>
        <begin position="101"/>
        <end position="153"/>
    </location>
</feature>
<name>A0A8S1GWE2_9PELO</name>
<dbReference type="GO" id="GO:0003677">
    <property type="term" value="F:DNA binding"/>
    <property type="evidence" value="ECO:0007669"/>
    <property type="project" value="UniProtKB-KW"/>
</dbReference>
<dbReference type="GO" id="GO:0003682">
    <property type="term" value="F:chromatin binding"/>
    <property type="evidence" value="ECO:0007669"/>
    <property type="project" value="InterPro"/>
</dbReference>
<feature type="region of interest" description="Disordered" evidence="3">
    <location>
        <begin position="1"/>
        <end position="60"/>
    </location>
</feature>
<evidence type="ECO:0000256" key="1">
    <source>
        <dbReference type="ARBA" id="ARBA00023125"/>
    </source>
</evidence>